<reference evidence="6" key="1">
    <citation type="journal article" date="2021" name="Sci. Adv.">
        <title>The American lobster genome reveals insights on longevity, neural, and immune adaptations.</title>
        <authorList>
            <person name="Polinski J.M."/>
            <person name="Zimin A.V."/>
            <person name="Clark K.F."/>
            <person name="Kohn A.B."/>
            <person name="Sadowski N."/>
            <person name="Timp W."/>
            <person name="Ptitsyn A."/>
            <person name="Khanna P."/>
            <person name="Romanova D.Y."/>
            <person name="Williams P."/>
            <person name="Greenwood S.J."/>
            <person name="Moroz L.L."/>
            <person name="Walt D.R."/>
            <person name="Bodnar A.G."/>
        </authorList>
    </citation>
    <scope>NUCLEOTIDE SEQUENCE</scope>
    <source>
        <strain evidence="6">GMGI-L3</strain>
    </source>
</reference>
<evidence type="ECO:0000313" key="8">
    <source>
        <dbReference type="Proteomes" id="UP000747542"/>
    </source>
</evidence>
<keyword evidence="5" id="KW-0539">Nucleus</keyword>
<dbReference type="EMBL" id="JAHLQT010046397">
    <property type="protein sequence ID" value="KAG7153591.1"/>
    <property type="molecule type" value="Genomic_DNA"/>
</dbReference>
<keyword evidence="8" id="KW-1185">Reference proteome</keyword>
<evidence type="ECO:0000256" key="5">
    <source>
        <dbReference type="ARBA" id="ARBA00023242"/>
    </source>
</evidence>
<proteinExistence type="predicted"/>
<dbReference type="InterPro" id="IPR012337">
    <property type="entry name" value="RNaseH-like_sf"/>
</dbReference>
<name>A0A8J5MJD4_HOMAM</name>
<evidence type="ECO:0000256" key="2">
    <source>
        <dbReference type="ARBA" id="ARBA00022723"/>
    </source>
</evidence>
<gene>
    <name evidence="6" type="primary">AC9\T-L2</name>
    <name evidence="7" type="synonym">AC9\T-L1</name>
    <name evidence="7" type="ORF">Hamer_G018126</name>
    <name evidence="6" type="ORF">Hamer_G026042</name>
</gene>
<comment type="subcellular location">
    <subcellularLocation>
        <location evidence="1">Nucleus</location>
    </subcellularLocation>
</comment>
<organism evidence="6 8">
    <name type="scientific">Homarus americanus</name>
    <name type="common">American lobster</name>
    <dbReference type="NCBI Taxonomy" id="6706"/>
    <lineage>
        <taxon>Eukaryota</taxon>
        <taxon>Metazoa</taxon>
        <taxon>Ecdysozoa</taxon>
        <taxon>Arthropoda</taxon>
        <taxon>Crustacea</taxon>
        <taxon>Multicrustacea</taxon>
        <taxon>Malacostraca</taxon>
        <taxon>Eumalacostraca</taxon>
        <taxon>Eucarida</taxon>
        <taxon>Decapoda</taxon>
        <taxon>Pleocyemata</taxon>
        <taxon>Astacidea</taxon>
        <taxon>Nephropoidea</taxon>
        <taxon>Nephropidae</taxon>
        <taxon>Homarus</taxon>
    </lineage>
</organism>
<dbReference type="SUPFAM" id="SSF140996">
    <property type="entry name" value="Hermes dimerisation domain"/>
    <property type="match status" value="1"/>
</dbReference>
<keyword evidence="4" id="KW-0862">Zinc</keyword>
<dbReference type="InterPro" id="IPR052035">
    <property type="entry name" value="ZnF_BED_domain_contain"/>
</dbReference>
<evidence type="ECO:0000256" key="4">
    <source>
        <dbReference type="ARBA" id="ARBA00022833"/>
    </source>
</evidence>
<keyword evidence="3" id="KW-0863">Zinc-finger</keyword>
<comment type="caution">
    <text evidence="6">The sequence shown here is derived from an EMBL/GenBank/DDBJ whole genome shotgun (WGS) entry which is preliminary data.</text>
</comment>
<dbReference type="SUPFAM" id="SSF53098">
    <property type="entry name" value="Ribonuclease H-like"/>
    <property type="match status" value="1"/>
</dbReference>
<sequence length="257" mass="29147">MTKKLLESIACDQLPVSIVESKTFRAFLHEAEPQFMFPSRTTLRNSLLPQRAKLIESQLMTGFEHLSRIYLTLDLWMNRRMVSFLAVTVHFINSPWELKSRVIACDQFVERHTAVNIATAYEEIVMKFGIRGKVRRVVADNASSMVRAFDVCLPGLYGDEVRSESSGENENEDALDILEKELDLDEVLALLPPDWSSCFAHTQQLCIRDAFKDPSVRNSAVATVIHKCYSIVAAIRRSTVAAPFLEKIGCTASRQRY</sequence>
<evidence type="ECO:0000313" key="7">
    <source>
        <dbReference type="EMBL" id="KAG7173849.1"/>
    </source>
</evidence>
<dbReference type="Proteomes" id="UP000747542">
    <property type="component" value="Unassembled WGS sequence"/>
</dbReference>
<dbReference type="PANTHER" id="PTHR46481:SF10">
    <property type="entry name" value="ZINC FINGER BED DOMAIN-CONTAINING PROTEIN 39"/>
    <property type="match status" value="1"/>
</dbReference>
<dbReference type="PANTHER" id="PTHR46481">
    <property type="entry name" value="ZINC FINGER BED DOMAIN-CONTAINING PROTEIN 4"/>
    <property type="match status" value="1"/>
</dbReference>
<accession>A0A8J5MJD4</accession>
<evidence type="ECO:0000313" key="6">
    <source>
        <dbReference type="EMBL" id="KAG7153591.1"/>
    </source>
</evidence>
<evidence type="ECO:0000256" key="1">
    <source>
        <dbReference type="ARBA" id="ARBA00004123"/>
    </source>
</evidence>
<dbReference type="EMBL" id="JAHLQT010008733">
    <property type="protein sequence ID" value="KAG7173849.1"/>
    <property type="molecule type" value="Genomic_DNA"/>
</dbReference>
<dbReference type="GO" id="GO:0005634">
    <property type="term" value="C:nucleus"/>
    <property type="evidence" value="ECO:0007669"/>
    <property type="project" value="UniProtKB-SubCell"/>
</dbReference>
<keyword evidence="2" id="KW-0479">Metal-binding</keyword>
<evidence type="ECO:0000256" key="3">
    <source>
        <dbReference type="ARBA" id="ARBA00022771"/>
    </source>
</evidence>
<protein>
    <submittedName>
        <fullName evidence="7">AC9 transposase-like 1</fullName>
    </submittedName>
    <submittedName>
        <fullName evidence="6">AC9 transposase-like 2</fullName>
    </submittedName>
</protein>
<dbReference type="AlphaFoldDB" id="A0A8J5MJD4"/>
<dbReference type="GO" id="GO:0008270">
    <property type="term" value="F:zinc ion binding"/>
    <property type="evidence" value="ECO:0007669"/>
    <property type="project" value="UniProtKB-KW"/>
</dbReference>